<dbReference type="EMBL" id="JBHMFI010000008">
    <property type="protein sequence ID" value="MFB9075045.1"/>
    <property type="molecule type" value="Genomic_DNA"/>
</dbReference>
<protein>
    <submittedName>
        <fullName evidence="2">Uncharacterized protein</fullName>
    </submittedName>
</protein>
<name>A0ABV5G7Y3_9MICC</name>
<keyword evidence="3" id="KW-1185">Reference proteome</keyword>
<accession>A0ABV5G7Y3</accession>
<dbReference type="Proteomes" id="UP001589575">
    <property type="component" value="Unassembled WGS sequence"/>
</dbReference>
<organism evidence="2 3">
    <name type="scientific">Citricoccus parietis</name>
    <dbReference type="NCBI Taxonomy" id="592307"/>
    <lineage>
        <taxon>Bacteria</taxon>
        <taxon>Bacillati</taxon>
        <taxon>Actinomycetota</taxon>
        <taxon>Actinomycetes</taxon>
        <taxon>Micrococcales</taxon>
        <taxon>Micrococcaceae</taxon>
        <taxon>Citricoccus</taxon>
    </lineage>
</organism>
<evidence type="ECO:0000256" key="1">
    <source>
        <dbReference type="SAM" id="MobiDB-lite"/>
    </source>
</evidence>
<evidence type="ECO:0000313" key="2">
    <source>
        <dbReference type="EMBL" id="MFB9075045.1"/>
    </source>
</evidence>
<evidence type="ECO:0000313" key="3">
    <source>
        <dbReference type="Proteomes" id="UP001589575"/>
    </source>
</evidence>
<feature type="region of interest" description="Disordered" evidence="1">
    <location>
        <begin position="47"/>
        <end position="78"/>
    </location>
</feature>
<comment type="caution">
    <text evidence="2">The sequence shown here is derived from an EMBL/GenBank/DDBJ whole genome shotgun (WGS) entry which is preliminary data.</text>
</comment>
<proteinExistence type="predicted"/>
<reference evidence="2 3" key="1">
    <citation type="submission" date="2024-09" db="EMBL/GenBank/DDBJ databases">
        <authorList>
            <person name="Sun Q."/>
            <person name="Mori K."/>
        </authorList>
    </citation>
    <scope>NUCLEOTIDE SEQUENCE [LARGE SCALE GENOMIC DNA]</scope>
    <source>
        <strain evidence="2 3">CCM 7609</strain>
    </source>
</reference>
<sequence>MNRPNCRTPADSTGCMIRPRAPHGDTTCCSSNSDEAGAWCLSWGSTRRASEGRHPQGNATSTRASPDPRASPKTRARDNVVIYRTLCSSGSAPILSMS</sequence>
<feature type="region of interest" description="Disordered" evidence="1">
    <location>
        <begin position="1"/>
        <end position="31"/>
    </location>
</feature>
<gene>
    <name evidence="2" type="ORF">ACFFX0_29235</name>
</gene>